<dbReference type="FunFam" id="3.30.450.40:FF:000083">
    <property type="entry name" value="Sensor histidine kinase/response regulator, putative (AFU_orthologue AFUA_4G00660)"/>
    <property type="match status" value="1"/>
</dbReference>
<dbReference type="Proteomes" id="UP001274830">
    <property type="component" value="Unassembled WGS sequence"/>
</dbReference>
<evidence type="ECO:0000259" key="8">
    <source>
        <dbReference type="PROSITE" id="PS50109"/>
    </source>
</evidence>
<dbReference type="InterPro" id="IPR001789">
    <property type="entry name" value="Sig_transdc_resp-reg_receiver"/>
</dbReference>
<dbReference type="SMART" id="SM00388">
    <property type="entry name" value="HisKA"/>
    <property type="match status" value="1"/>
</dbReference>
<comment type="caution">
    <text evidence="10">The sequence shown here is derived from an EMBL/GenBank/DDBJ whole genome shotgun (WGS) entry which is preliminary data.</text>
</comment>
<dbReference type="Gene3D" id="3.30.450.40">
    <property type="match status" value="1"/>
</dbReference>
<dbReference type="SUPFAM" id="SSF52172">
    <property type="entry name" value="CheY-like"/>
    <property type="match status" value="1"/>
</dbReference>
<evidence type="ECO:0000256" key="1">
    <source>
        <dbReference type="ARBA" id="ARBA00000085"/>
    </source>
</evidence>
<dbReference type="InterPro" id="IPR011006">
    <property type="entry name" value="CheY-like_superfamily"/>
</dbReference>
<dbReference type="SUPFAM" id="SSF47384">
    <property type="entry name" value="Homodimeric domain of signal transducing histidine kinase"/>
    <property type="match status" value="1"/>
</dbReference>
<dbReference type="GO" id="GO:0005886">
    <property type="term" value="C:plasma membrane"/>
    <property type="evidence" value="ECO:0007669"/>
    <property type="project" value="TreeGrafter"/>
</dbReference>
<keyword evidence="4" id="KW-0808">Transferase</keyword>
<accession>A0AAE0TMT5</accession>
<dbReference type="Pfam" id="PF00512">
    <property type="entry name" value="HisKA"/>
    <property type="match status" value="1"/>
</dbReference>
<keyword evidence="3 6" id="KW-0597">Phosphoprotein</keyword>
<evidence type="ECO:0000313" key="11">
    <source>
        <dbReference type="Proteomes" id="UP001274830"/>
    </source>
</evidence>
<evidence type="ECO:0000256" key="5">
    <source>
        <dbReference type="ARBA" id="ARBA00022777"/>
    </source>
</evidence>
<protein>
    <recommendedName>
        <fullName evidence="2">histidine kinase</fullName>
        <ecNumber evidence="2">2.7.13.3</ecNumber>
    </recommendedName>
</protein>
<dbReference type="CDD" id="cd00082">
    <property type="entry name" value="HisKA"/>
    <property type="match status" value="1"/>
</dbReference>
<dbReference type="InterPro" id="IPR036097">
    <property type="entry name" value="HisK_dim/P_sf"/>
</dbReference>
<proteinExistence type="predicted"/>
<dbReference type="Pfam" id="PF02518">
    <property type="entry name" value="HATPase_c"/>
    <property type="match status" value="1"/>
</dbReference>
<dbReference type="CDD" id="cd17546">
    <property type="entry name" value="REC_hyHK_CKI1_RcsC-like"/>
    <property type="match status" value="1"/>
</dbReference>
<dbReference type="InterPro" id="IPR029016">
    <property type="entry name" value="GAF-like_dom_sf"/>
</dbReference>
<dbReference type="SMART" id="SM00448">
    <property type="entry name" value="REC"/>
    <property type="match status" value="1"/>
</dbReference>
<evidence type="ECO:0000256" key="4">
    <source>
        <dbReference type="ARBA" id="ARBA00022679"/>
    </source>
</evidence>
<evidence type="ECO:0000313" key="10">
    <source>
        <dbReference type="EMBL" id="KAK3670048.1"/>
    </source>
</evidence>
<dbReference type="FunFam" id="1.10.287.130:FF:000023">
    <property type="entry name" value="Sensor histidine kinase/response regulator, putative"/>
    <property type="match status" value="1"/>
</dbReference>
<evidence type="ECO:0000256" key="3">
    <source>
        <dbReference type="ARBA" id="ARBA00022553"/>
    </source>
</evidence>
<dbReference type="InterPro" id="IPR003661">
    <property type="entry name" value="HisK_dim/P_dom"/>
</dbReference>
<dbReference type="SUPFAM" id="SSF55781">
    <property type="entry name" value="GAF domain-like"/>
    <property type="match status" value="1"/>
</dbReference>
<dbReference type="PROSITE" id="PS50109">
    <property type="entry name" value="HIS_KIN"/>
    <property type="match status" value="1"/>
</dbReference>
<evidence type="ECO:0000256" key="7">
    <source>
        <dbReference type="SAM" id="MobiDB-lite"/>
    </source>
</evidence>
<evidence type="ECO:0000256" key="2">
    <source>
        <dbReference type="ARBA" id="ARBA00012438"/>
    </source>
</evidence>
<dbReference type="PANTHER" id="PTHR43047:SF72">
    <property type="entry name" value="OSMOSENSING HISTIDINE PROTEIN KINASE SLN1"/>
    <property type="match status" value="1"/>
</dbReference>
<dbReference type="Pfam" id="PF00072">
    <property type="entry name" value="Response_reg"/>
    <property type="match status" value="1"/>
</dbReference>
<name>A0AAE0TMT5_9PEZI</name>
<comment type="catalytic activity">
    <reaction evidence="1">
        <text>ATP + protein L-histidine = ADP + protein N-phospho-L-histidine.</text>
        <dbReference type="EC" id="2.7.13.3"/>
    </reaction>
</comment>
<dbReference type="InterPro" id="IPR003018">
    <property type="entry name" value="GAF"/>
</dbReference>
<feature type="compositionally biased region" description="Basic residues" evidence="7">
    <location>
        <begin position="508"/>
        <end position="521"/>
    </location>
</feature>
<dbReference type="InterPro" id="IPR005467">
    <property type="entry name" value="His_kinase_dom"/>
</dbReference>
<evidence type="ECO:0000256" key="6">
    <source>
        <dbReference type="PROSITE-ProRule" id="PRU00169"/>
    </source>
</evidence>
<gene>
    <name evidence="10" type="ORF">LTR78_010079</name>
</gene>
<dbReference type="EC" id="2.7.13.3" evidence="2"/>
<dbReference type="InterPro" id="IPR004358">
    <property type="entry name" value="Sig_transdc_His_kin-like_C"/>
</dbReference>
<dbReference type="SMART" id="SM00387">
    <property type="entry name" value="HATPase_c"/>
    <property type="match status" value="1"/>
</dbReference>
<dbReference type="PRINTS" id="PR00344">
    <property type="entry name" value="BCTRLSENSOR"/>
</dbReference>
<dbReference type="AlphaFoldDB" id="A0AAE0TMT5"/>
<dbReference type="GO" id="GO:0009927">
    <property type="term" value="F:histidine phosphotransfer kinase activity"/>
    <property type="evidence" value="ECO:0007669"/>
    <property type="project" value="TreeGrafter"/>
</dbReference>
<feature type="compositionally biased region" description="Basic and acidic residues" evidence="7">
    <location>
        <begin position="424"/>
        <end position="435"/>
    </location>
</feature>
<sequence length="1139" mass="125715">MDEPVLAKLTSQYSGHDGPPLNSWCEVPEAATDRARDSEFHSYYEPFKAAVANGDKSRKDGVLLSGEDRALTAFAQLGALRLGARRCAISFFDQDTQYVLAEATKTLSLQTDEPDIPEDSLLWGVAEFPLNAGLCQYTIRLPPEYVQSDDGHLTEVAINCFPDMSADPRFQDLPFVCGTPYTRFYAAVPIRSPTGLALGSYCVMGDEPKAGLTHSEIAFLKDMATTVMVHLEMVRAREEIRRNALVIHGLGSFVEGESSIWGGRRVADESLDHGYTGSKWYEQQYAIQRPGLLKTGQAPKRVTPKDPSLTQDFVEQYPKNTTPEHSPTRLSAERTMSTTNLSIELSQTTNRQHQLQSLDIRHTFARAASIIRECTDVDGVVLYDASIGTFGGMVDLESETDSTLSLDSKSTADEPSDSENGSNDSDRPTNKRQPYEEEDYSKRCRILGFATPRKSDLHKDEPPEHLTNMTEKLLRRLLKRHPFGRVFNFDEMASPTIDAQDDSPVYRTRSRGRQERKHKRLHRNDVKAIRAILPDVRSMMLVPFYDINRKSNYAGGIVWSKNSQRVFSQEQALTYLAAFADSVMAEVARIEAKIAERTKSDFISSISHELRSPLHGILGGVECLQDTNDPSMRAELLYTVETCGKTLLDTIDHLLEFTKINNFSKAPNGKLRSSTGELSRLSLDAKSGGAMDALRQEPTRRSSVGLETDVDLATLTEEVVHTVRAGNAYVRAAAPTDDSSGASNPDISIPPIRSRPGAVLALSSSSAPATTVEIIIDIDKSESADWLYRTQPGAWRRIVMNLFGNAIKYTAKGHVRVSLRTSPFIEDELGEVVLTVSDTGRGISRDFQETKLFTPFAQEDYLAPGTGLGLSIIKQVVTEMGGKIAVRSEQGQGTVVEVRLTLERSAKRPIEETWPSVTMGRAFSSPMFSFASPAYSTEEPLTIAATPPPSISGVRVEDVVKRPPLAHPVAQKLHADAKRVLIVDDNDINVRLLVTYMKKQGHQYRTASNGLEALEIFQAVTTTAVQGPQHSVSMPDLAEDKHAATATPLTVFDYVLMDISMPVMDGLESTRCIRAHERELVSKRRADGLPYAPTTIIALTGLASTETRQEAYSSGIDRFMPKPVKLAELKKVMAAANNT</sequence>
<dbReference type="GO" id="GO:0000155">
    <property type="term" value="F:phosphorelay sensor kinase activity"/>
    <property type="evidence" value="ECO:0007669"/>
    <property type="project" value="InterPro"/>
</dbReference>
<dbReference type="EMBL" id="JAUTXT010000064">
    <property type="protein sequence ID" value="KAK3670048.1"/>
    <property type="molecule type" value="Genomic_DNA"/>
</dbReference>
<dbReference type="Gene3D" id="1.10.287.130">
    <property type="match status" value="1"/>
</dbReference>
<feature type="domain" description="Response regulatory" evidence="9">
    <location>
        <begin position="979"/>
        <end position="1137"/>
    </location>
</feature>
<dbReference type="PANTHER" id="PTHR43047">
    <property type="entry name" value="TWO-COMPONENT HISTIDINE PROTEIN KINASE"/>
    <property type="match status" value="1"/>
</dbReference>
<dbReference type="SMART" id="SM00065">
    <property type="entry name" value="GAF"/>
    <property type="match status" value="1"/>
</dbReference>
<dbReference type="Gene3D" id="3.30.565.10">
    <property type="entry name" value="Histidine kinase-like ATPase, C-terminal domain"/>
    <property type="match status" value="1"/>
</dbReference>
<feature type="modified residue" description="4-aspartylphosphate" evidence="6">
    <location>
        <position position="1058"/>
    </location>
</feature>
<dbReference type="SUPFAM" id="SSF55874">
    <property type="entry name" value="ATPase domain of HSP90 chaperone/DNA topoisomerase II/histidine kinase"/>
    <property type="match status" value="1"/>
</dbReference>
<feature type="region of interest" description="Disordered" evidence="7">
    <location>
        <begin position="401"/>
        <end position="439"/>
    </location>
</feature>
<organism evidence="10 11">
    <name type="scientific">Recurvomyces mirabilis</name>
    <dbReference type="NCBI Taxonomy" id="574656"/>
    <lineage>
        <taxon>Eukaryota</taxon>
        <taxon>Fungi</taxon>
        <taxon>Dikarya</taxon>
        <taxon>Ascomycota</taxon>
        <taxon>Pezizomycotina</taxon>
        <taxon>Dothideomycetes</taxon>
        <taxon>Dothideomycetidae</taxon>
        <taxon>Mycosphaerellales</taxon>
        <taxon>Teratosphaeriaceae</taxon>
        <taxon>Recurvomyces</taxon>
    </lineage>
</organism>
<feature type="region of interest" description="Disordered" evidence="7">
    <location>
        <begin position="500"/>
        <end position="521"/>
    </location>
</feature>
<reference evidence="10" key="1">
    <citation type="submission" date="2023-07" db="EMBL/GenBank/DDBJ databases">
        <title>Black Yeasts Isolated from many extreme environments.</title>
        <authorList>
            <person name="Coleine C."/>
            <person name="Stajich J.E."/>
            <person name="Selbmann L."/>
        </authorList>
    </citation>
    <scope>NUCLEOTIDE SEQUENCE</scope>
    <source>
        <strain evidence="10">CCFEE 5485</strain>
    </source>
</reference>
<dbReference type="InterPro" id="IPR036890">
    <property type="entry name" value="HATPase_C_sf"/>
</dbReference>
<feature type="domain" description="Histidine kinase" evidence="8">
    <location>
        <begin position="605"/>
        <end position="904"/>
    </location>
</feature>
<keyword evidence="5" id="KW-0418">Kinase</keyword>
<evidence type="ECO:0000259" key="9">
    <source>
        <dbReference type="PROSITE" id="PS50110"/>
    </source>
</evidence>
<dbReference type="Gene3D" id="3.40.50.2300">
    <property type="match status" value="1"/>
</dbReference>
<dbReference type="Pfam" id="PF01590">
    <property type="entry name" value="GAF"/>
    <property type="match status" value="1"/>
</dbReference>
<dbReference type="InterPro" id="IPR003594">
    <property type="entry name" value="HATPase_dom"/>
</dbReference>
<dbReference type="PROSITE" id="PS50110">
    <property type="entry name" value="RESPONSE_REGULATORY"/>
    <property type="match status" value="1"/>
</dbReference>
<keyword evidence="11" id="KW-1185">Reference proteome</keyword>